<dbReference type="EMBL" id="JAHHGZ010000003">
    <property type="protein sequence ID" value="MBW4666422.1"/>
    <property type="molecule type" value="Genomic_DNA"/>
</dbReference>
<sequence>RDMPMARLRDMPMARLRDMPMARLRDMPMARLRDMPMARLRDRTGENEQRTFFDYTGNFVYASNRNRGNHASLSC</sequence>
<reference evidence="1" key="2">
    <citation type="journal article" date="2022" name="Microbiol. Resour. Announc.">
        <title>Metagenome Sequencing to Explore Phylogenomics of Terrestrial Cyanobacteria.</title>
        <authorList>
            <person name="Ward R.D."/>
            <person name="Stajich J.E."/>
            <person name="Johansen J.R."/>
            <person name="Huntemann M."/>
            <person name="Clum A."/>
            <person name="Foster B."/>
            <person name="Foster B."/>
            <person name="Roux S."/>
            <person name="Palaniappan K."/>
            <person name="Varghese N."/>
            <person name="Mukherjee S."/>
            <person name="Reddy T.B.K."/>
            <person name="Daum C."/>
            <person name="Copeland A."/>
            <person name="Chen I.A."/>
            <person name="Ivanova N.N."/>
            <person name="Kyrpides N.C."/>
            <person name="Shapiro N."/>
            <person name="Eloe-Fadrosh E.A."/>
            <person name="Pietrasiak N."/>
        </authorList>
    </citation>
    <scope>NUCLEOTIDE SEQUENCE</scope>
    <source>
        <strain evidence="1">GSE-NOS-MK-12-04C</strain>
    </source>
</reference>
<accession>A0A951QI11</accession>
<proteinExistence type="predicted"/>
<gene>
    <name evidence="1" type="ORF">KME60_02990</name>
</gene>
<evidence type="ECO:0000313" key="1">
    <source>
        <dbReference type="EMBL" id="MBW4666422.1"/>
    </source>
</evidence>
<comment type="caution">
    <text evidence="1">The sequence shown here is derived from an EMBL/GenBank/DDBJ whole genome shotgun (WGS) entry which is preliminary data.</text>
</comment>
<dbReference type="AlphaFoldDB" id="A0A951QI11"/>
<evidence type="ECO:0000313" key="2">
    <source>
        <dbReference type="Proteomes" id="UP000729701"/>
    </source>
</evidence>
<name>A0A951QI11_9CYAN</name>
<feature type="non-terminal residue" evidence="1">
    <location>
        <position position="1"/>
    </location>
</feature>
<dbReference type="Proteomes" id="UP000729701">
    <property type="component" value="Unassembled WGS sequence"/>
</dbReference>
<organism evidence="1 2">
    <name type="scientific">Cyanomargarita calcarea GSE-NOS-MK-12-04C</name>
    <dbReference type="NCBI Taxonomy" id="2839659"/>
    <lineage>
        <taxon>Bacteria</taxon>
        <taxon>Bacillati</taxon>
        <taxon>Cyanobacteriota</taxon>
        <taxon>Cyanophyceae</taxon>
        <taxon>Nostocales</taxon>
        <taxon>Cyanomargaritaceae</taxon>
        <taxon>Cyanomargarita</taxon>
    </lineage>
</organism>
<reference evidence="1" key="1">
    <citation type="submission" date="2021-05" db="EMBL/GenBank/DDBJ databases">
        <authorList>
            <person name="Pietrasiak N."/>
            <person name="Ward R."/>
            <person name="Stajich J.E."/>
            <person name="Kurbessoian T."/>
        </authorList>
    </citation>
    <scope>NUCLEOTIDE SEQUENCE</scope>
    <source>
        <strain evidence="1">GSE-NOS-MK-12-04C</strain>
    </source>
</reference>
<protein>
    <submittedName>
        <fullName evidence="1">Uncharacterized protein</fullName>
    </submittedName>
</protein>